<dbReference type="Pfam" id="PF00078">
    <property type="entry name" value="RVT_1"/>
    <property type="match status" value="1"/>
</dbReference>
<dbReference type="SUPFAM" id="SSF50630">
    <property type="entry name" value="Acid proteases"/>
    <property type="match status" value="1"/>
</dbReference>
<dbReference type="InterPro" id="IPR001969">
    <property type="entry name" value="Aspartic_peptidase_AS"/>
</dbReference>
<dbReference type="PANTHER" id="PTHR33064">
    <property type="entry name" value="POL PROTEIN"/>
    <property type="match status" value="1"/>
</dbReference>
<dbReference type="InterPro" id="IPR021109">
    <property type="entry name" value="Peptidase_aspartic_dom_sf"/>
</dbReference>
<dbReference type="Proteomes" id="UP000504609">
    <property type="component" value="Unplaced"/>
</dbReference>
<dbReference type="RefSeq" id="XP_022964749.1">
    <property type="nucleotide sequence ID" value="XM_023108981.1"/>
</dbReference>
<reference evidence="3" key="1">
    <citation type="submission" date="2025-08" db="UniProtKB">
        <authorList>
            <consortium name="RefSeq"/>
        </authorList>
    </citation>
    <scope>IDENTIFICATION</scope>
    <source>
        <tissue evidence="3">Young leaves</tissue>
    </source>
</reference>
<dbReference type="SUPFAM" id="SSF56672">
    <property type="entry name" value="DNA/RNA polymerases"/>
    <property type="match status" value="1"/>
</dbReference>
<organism evidence="2 3">
    <name type="scientific">Cucurbita moschata</name>
    <name type="common">Winter crookneck squash</name>
    <name type="synonym">Cucurbita pepo var. moschata</name>
    <dbReference type="NCBI Taxonomy" id="3662"/>
    <lineage>
        <taxon>Eukaryota</taxon>
        <taxon>Viridiplantae</taxon>
        <taxon>Streptophyta</taxon>
        <taxon>Embryophyta</taxon>
        <taxon>Tracheophyta</taxon>
        <taxon>Spermatophyta</taxon>
        <taxon>Magnoliopsida</taxon>
        <taxon>eudicotyledons</taxon>
        <taxon>Gunneridae</taxon>
        <taxon>Pentapetalae</taxon>
        <taxon>rosids</taxon>
        <taxon>fabids</taxon>
        <taxon>Cucurbitales</taxon>
        <taxon>Cucurbitaceae</taxon>
        <taxon>Cucurbiteae</taxon>
        <taxon>Cucurbita</taxon>
    </lineage>
</organism>
<dbReference type="PROSITE" id="PS00141">
    <property type="entry name" value="ASP_PROTEASE"/>
    <property type="match status" value="1"/>
</dbReference>
<dbReference type="Gene3D" id="3.30.70.270">
    <property type="match status" value="2"/>
</dbReference>
<dbReference type="PANTHER" id="PTHR33064:SF37">
    <property type="entry name" value="RIBONUCLEASE H"/>
    <property type="match status" value="1"/>
</dbReference>
<feature type="domain" description="Reverse transcriptase" evidence="1">
    <location>
        <begin position="211"/>
        <end position="306"/>
    </location>
</feature>
<dbReference type="InterPro" id="IPR043502">
    <property type="entry name" value="DNA/RNA_pol_sf"/>
</dbReference>
<dbReference type="Pfam" id="PF08284">
    <property type="entry name" value="RVP_2"/>
    <property type="match status" value="1"/>
</dbReference>
<keyword evidence="2" id="KW-1185">Reference proteome</keyword>
<sequence length="378" mass="43019">MYATTRQEAENSNTAVTNTLSILGYYAWVLFDSGTTHSFISTNLVKHARVEVEPLGYGLSVGTPAGVSMEAFERVKDSQLCVSNHMMNVMLIVLIMTNFDVILGMKWLAKNHASIDCFNKEVVFRPPGQPSFKFKGTRVEMVPKIISALKARRMLSQGDWGILAHVVELGRTEASINSVPVVREFADVFLEDLPSLPPDWELRIKESDIPKIAFRTRYGHYEFRVMLFGLTNASATFMGWMNEVFKEFLDSIMIVFINDILVYYKTKEQHKKHLRKVLTTLRMNKLFAKFCKCELWAKQIGFLGHVVSHMGITIDPAKIEAVKNWPRPTTVTEVQSFLGLAGYYRQFVQGFSKIATPLTGLTKKGKLFTWNDQCEDNF</sequence>
<dbReference type="FunFam" id="3.30.70.270:FF:000020">
    <property type="entry name" value="Transposon Tf2-6 polyprotein-like Protein"/>
    <property type="match status" value="1"/>
</dbReference>
<dbReference type="GeneID" id="111464739"/>
<evidence type="ECO:0000313" key="2">
    <source>
        <dbReference type="Proteomes" id="UP000504609"/>
    </source>
</evidence>
<gene>
    <name evidence="3" type="primary">LOC111464739</name>
</gene>
<name>A0A6J1HP55_CUCMO</name>
<dbReference type="Gene3D" id="2.40.70.10">
    <property type="entry name" value="Acid Proteases"/>
    <property type="match status" value="1"/>
</dbReference>
<proteinExistence type="predicted"/>
<dbReference type="GO" id="GO:0006508">
    <property type="term" value="P:proteolysis"/>
    <property type="evidence" value="ECO:0007669"/>
    <property type="project" value="InterPro"/>
</dbReference>
<dbReference type="InterPro" id="IPR051320">
    <property type="entry name" value="Viral_Replic_Matur_Polypro"/>
</dbReference>
<dbReference type="CDD" id="cd00303">
    <property type="entry name" value="retropepsin_like"/>
    <property type="match status" value="1"/>
</dbReference>
<protein>
    <submittedName>
        <fullName evidence="3">Uncharacterized protein LOC111464739</fullName>
    </submittedName>
</protein>
<dbReference type="Gene3D" id="3.10.10.10">
    <property type="entry name" value="HIV Type 1 Reverse Transcriptase, subunit A, domain 1"/>
    <property type="match status" value="1"/>
</dbReference>
<accession>A0A6J1HP55</accession>
<dbReference type="CDD" id="cd01647">
    <property type="entry name" value="RT_LTR"/>
    <property type="match status" value="1"/>
</dbReference>
<dbReference type="AlphaFoldDB" id="A0A6J1HP55"/>
<evidence type="ECO:0000313" key="3">
    <source>
        <dbReference type="RefSeq" id="XP_022964749.1"/>
    </source>
</evidence>
<dbReference type="InterPro" id="IPR000477">
    <property type="entry name" value="RT_dom"/>
</dbReference>
<evidence type="ECO:0000259" key="1">
    <source>
        <dbReference type="Pfam" id="PF00078"/>
    </source>
</evidence>
<dbReference type="GO" id="GO:0004190">
    <property type="term" value="F:aspartic-type endopeptidase activity"/>
    <property type="evidence" value="ECO:0007669"/>
    <property type="project" value="InterPro"/>
</dbReference>
<dbReference type="InterPro" id="IPR043128">
    <property type="entry name" value="Rev_trsase/Diguanyl_cyclase"/>
</dbReference>
<dbReference type="KEGG" id="cmos:111464739"/>